<organism evidence="1 2">
    <name type="scientific">Ameca splendens</name>
    <dbReference type="NCBI Taxonomy" id="208324"/>
    <lineage>
        <taxon>Eukaryota</taxon>
        <taxon>Metazoa</taxon>
        <taxon>Chordata</taxon>
        <taxon>Craniata</taxon>
        <taxon>Vertebrata</taxon>
        <taxon>Euteleostomi</taxon>
        <taxon>Actinopterygii</taxon>
        <taxon>Neopterygii</taxon>
        <taxon>Teleostei</taxon>
        <taxon>Neoteleostei</taxon>
        <taxon>Acanthomorphata</taxon>
        <taxon>Ovalentaria</taxon>
        <taxon>Atherinomorphae</taxon>
        <taxon>Cyprinodontiformes</taxon>
        <taxon>Goodeidae</taxon>
        <taxon>Ameca</taxon>
    </lineage>
</organism>
<name>A0ABV0ZJ78_9TELE</name>
<dbReference type="Proteomes" id="UP001469553">
    <property type="component" value="Unassembled WGS sequence"/>
</dbReference>
<evidence type="ECO:0000313" key="1">
    <source>
        <dbReference type="EMBL" id="MEQ2306283.1"/>
    </source>
</evidence>
<accession>A0ABV0ZJ78</accession>
<protein>
    <submittedName>
        <fullName evidence="1">Uncharacterized protein</fullName>
    </submittedName>
</protein>
<evidence type="ECO:0000313" key="2">
    <source>
        <dbReference type="Proteomes" id="UP001469553"/>
    </source>
</evidence>
<gene>
    <name evidence="1" type="ORF">AMECASPLE_006458</name>
</gene>
<keyword evidence="2" id="KW-1185">Reference proteome</keyword>
<reference evidence="1 2" key="1">
    <citation type="submission" date="2021-06" db="EMBL/GenBank/DDBJ databases">
        <authorList>
            <person name="Palmer J.M."/>
        </authorList>
    </citation>
    <scope>NUCLEOTIDE SEQUENCE [LARGE SCALE GENOMIC DNA]</scope>
    <source>
        <strain evidence="1 2">AS_MEX2019</strain>
        <tissue evidence="1">Muscle</tissue>
    </source>
</reference>
<comment type="caution">
    <text evidence="1">The sequence shown here is derived from an EMBL/GenBank/DDBJ whole genome shotgun (WGS) entry which is preliminary data.</text>
</comment>
<sequence>MHLNLTAFRVVDWMIFLTESNTISTYILTIRCIPLKSPAPPCHAINIFPDPPLVGRDVPVATSASGSPSLDLRLKHELQRNSWRLTRLCLHEITFSFSFLISSPGDTIDHIP</sequence>
<proteinExistence type="predicted"/>
<dbReference type="EMBL" id="JAHRIP010066144">
    <property type="protein sequence ID" value="MEQ2306283.1"/>
    <property type="molecule type" value="Genomic_DNA"/>
</dbReference>